<dbReference type="Proteomes" id="UP000033423">
    <property type="component" value="Unassembled WGS sequence"/>
</dbReference>
<sequence>MQETELLDIVNEAGETIGVASRGEVHGNNSLLHRVVHALVFDATGNLILQKRSTTKDVAPGKWDTSVGGHVDHGETIEVALSREMREELGIVPDKQPQLMYSYIHRNSYESELVHTYRYTHTGTIDFNRDEIDEVRGWSLQEVRTNLNNGLFSDNFEDEFRRYMEFKDI</sequence>
<dbReference type="SUPFAM" id="SSF55811">
    <property type="entry name" value="Nudix"/>
    <property type="match status" value="1"/>
</dbReference>
<evidence type="ECO:0000313" key="4">
    <source>
        <dbReference type="Proteomes" id="UP000033423"/>
    </source>
</evidence>
<dbReference type="InterPro" id="IPR000086">
    <property type="entry name" value="NUDIX_hydrolase_dom"/>
</dbReference>
<dbReference type="EMBL" id="LACI01000782">
    <property type="protein sequence ID" value="KJU85989.1"/>
    <property type="molecule type" value="Genomic_DNA"/>
</dbReference>
<keyword evidence="4" id="KW-1185">Reference proteome</keyword>
<evidence type="ECO:0000259" key="2">
    <source>
        <dbReference type="PROSITE" id="PS51462"/>
    </source>
</evidence>
<dbReference type="InterPro" id="IPR020084">
    <property type="entry name" value="NUDIX_hydrolase_CS"/>
</dbReference>
<dbReference type="PANTHER" id="PTHR10885:SF0">
    <property type="entry name" value="ISOPENTENYL-DIPHOSPHATE DELTA-ISOMERASE"/>
    <property type="match status" value="1"/>
</dbReference>
<dbReference type="AlphaFoldDB" id="A0A0F3GVJ0"/>
<reference evidence="3 4" key="1">
    <citation type="submission" date="2015-02" db="EMBL/GenBank/DDBJ databases">
        <title>Single-cell genomics of uncultivated deep-branching MTB reveals a conserved set of magnetosome genes.</title>
        <authorList>
            <person name="Kolinko S."/>
            <person name="Richter M."/>
            <person name="Glockner F.O."/>
            <person name="Brachmann A."/>
            <person name="Schuler D."/>
        </authorList>
    </citation>
    <scope>NUCLEOTIDE SEQUENCE [LARGE SCALE GENOMIC DNA]</scope>
    <source>
        <strain evidence="3">TM-1</strain>
    </source>
</reference>
<gene>
    <name evidence="3" type="ORF">MBAV_001816</name>
</gene>
<dbReference type="GO" id="GO:0016787">
    <property type="term" value="F:hydrolase activity"/>
    <property type="evidence" value="ECO:0007669"/>
    <property type="project" value="UniProtKB-KW"/>
</dbReference>
<keyword evidence="1 3" id="KW-0378">Hydrolase</keyword>
<dbReference type="InterPro" id="IPR015797">
    <property type="entry name" value="NUDIX_hydrolase-like_dom_sf"/>
</dbReference>
<dbReference type="Gene3D" id="3.90.79.10">
    <property type="entry name" value="Nucleoside Triphosphate Pyrophosphohydrolase"/>
    <property type="match status" value="1"/>
</dbReference>
<dbReference type="PANTHER" id="PTHR10885">
    <property type="entry name" value="ISOPENTENYL-DIPHOSPHATE DELTA-ISOMERASE"/>
    <property type="match status" value="1"/>
</dbReference>
<evidence type="ECO:0000313" key="3">
    <source>
        <dbReference type="EMBL" id="KJU85989.1"/>
    </source>
</evidence>
<evidence type="ECO:0000256" key="1">
    <source>
        <dbReference type="ARBA" id="ARBA00022801"/>
    </source>
</evidence>
<dbReference type="CDD" id="cd04692">
    <property type="entry name" value="NUDIX_Hydrolase"/>
    <property type="match status" value="1"/>
</dbReference>
<name>A0A0F3GVJ0_9BACT</name>
<dbReference type="Pfam" id="PF00293">
    <property type="entry name" value="NUDIX"/>
    <property type="match status" value="1"/>
</dbReference>
<dbReference type="PROSITE" id="PS00893">
    <property type="entry name" value="NUDIX_BOX"/>
    <property type="match status" value="1"/>
</dbReference>
<accession>A0A0F3GVJ0</accession>
<proteinExistence type="predicted"/>
<comment type="caution">
    <text evidence="3">The sequence shown here is derived from an EMBL/GenBank/DDBJ whole genome shotgun (WGS) entry which is preliminary data.</text>
</comment>
<organism evidence="3 4">
    <name type="scientific">Candidatus Magnetobacterium bavaricum</name>
    <dbReference type="NCBI Taxonomy" id="29290"/>
    <lineage>
        <taxon>Bacteria</taxon>
        <taxon>Pseudomonadati</taxon>
        <taxon>Nitrospirota</taxon>
        <taxon>Thermodesulfovibrionia</taxon>
        <taxon>Thermodesulfovibrionales</taxon>
        <taxon>Candidatus Magnetobacteriaceae</taxon>
        <taxon>Candidatus Magnetobacterium</taxon>
    </lineage>
</organism>
<dbReference type="PROSITE" id="PS51462">
    <property type="entry name" value="NUDIX"/>
    <property type="match status" value="1"/>
</dbReference>
<feature type="domain" description="Nudix hydrolase" evidence="2">
    <location>
        <begin position="31"/>
        <end position="166"/>
    </location>
</feature>
<protein>
    <submittedName>
        <fullName evidence="3">NUDIX hydrolase</fullName>
    </submittedName>
</protein>